<dbReference type="RefSeq" id="WP_003094508.1">
    <property type="nucleotide sequence ID" value="NZ_GL831112.1"/>
</dbReference>
<sequence>MITELTYNDLETLASVEGGRVNWERWGMCGASVAVGASEGFSAAAGGTAFFIGPYTIGTGAVGAAIGGGVALPGC</sequence>
<dbReference type="EMBL" id="AEVI01000011">
    <property type="protein sequence ID" value="EFX96772.1"/>
    <property type="molecule type" value="Genomic_DNA"/>
</dbReference>
<dbReference type="Proteomes" id="UP000003697">
    <property type="component" value="Unassembled WGS sequence"/>
</dbReference>
<gene>
    <name evidence="1" type="ORF">HMPREF9425_0339</name>
</gene>
<accession>A0ABP2KPB0</accession>
<comment type="caution">
    <text evidence="1">The sequence shown here is derived from an EMBL/GenBank/DDBJ whole genome shotgun (WGS) entry which is preliminary data.</text>
</comment>
<dbReference type="InterPro" id="IPR019493">
    <property type="entry name" value="Bacteriocin_IIb_lactacin-rel"/>
</dbReference>
<organism evidence="1 2">
    <name type="scientific">Streptococcus vestibularis ATCC 49124</name>
    <dbReference type="NCBI Taxonomy" id="889206"/>
    <lineage>
        <taxon>Bacteria</taxon>
        <taxon>Bacillati</taxon>
        <taxon>Bacillota</taxon>
        <taxon>Bacilli</taxon>
        <taxon>Lactobacillales</taxon>
        <taxon>Streptococcaceae</taxon>
        <taxon>Streptococcus</taxon>
    </lineage>
</organism>
<evidence type="ECO:0008006" key="3">
    <source>
        <dbReference type="Google" id="ProtNLM"/>
    </source>
</evidence>
<name>A0ABP2KPB0_STRVE</name>
<evidence type="ECO:0000313" key="1">
    <source>
        <dbReference type="EMBL" id="EFX96772.1"/>
    </source>
</evidence>
<keyword evidence="2" id="KW-1185">Reference proteome</keyword>
<dbReference type="Pfam" id="PF10439">
    <property type="entry name" value="Bacteriocin_IIc"/>
    <property type="match status" value="1"/>
</dbReference>
<evidence type="ECO:0000313" key="2">
    <source>
        <dbReference type="Proteomes" id="UP000003697"/>
    </source>
</evidence>
<proteinExistence type="predicted"/>
<protein>
    <recommendedName>
        <fullName evidence="3">Class IIb bacteriocin, lactobin A/cerein 7B family</fullName>
    </recommendedName>
</protein>
<reference evidence="1 2" key="1">
    <citation type="submission" date="2011-01" db="EMBL/GenBank/DDBJ databases">
        <authorList>
            <person name="Muzny D."/>
            <person name="Qin X."/>
            <person name="Buhay C."/>
            <person name="Dugan-Rocha S."/>
            <person name="Ding Y."/>
            <person name="Chen G."/>
            <person name="Hawes A."/>
            <person name="Holder M."/>
            <person name="Jhangiani S."/>
            <person name="Johnson A."/>
            <person name="Khan Z."/>
            <person name="Li Z."/>
            <person name="Liu W."/>
            <person name="Liu X."/>
            <person name="Perez L."/>
            <person name="Shen H."/>
            <person name="Wang Q."/>
            <person name="Watt J."/>
            <person name="Xi L."/>
            <person name="Xin Y."/>
            <person name="Zhou J."/>
            <person name="Deng J."/>
            <person name="Jiang H."/>
            <person name="Liu Y."/>
            <person name="Qu J."/>
            <person name="Song X.-Z."/>
            <person name="Zhang L."/>
            <person name="Villasana D."/>
            <person name="Johnson A."/>
            <person name="Liu J."/>
            <person name="Liyanage D."/>
            <person name="Lorensuhewa L."/>
            <person name="Robinson T."/>
            <person name="Song A."/>
            <person name="Song B.-B."/>
            <person name="Dinh H."/>
            <person name="Thornton R."/>
            <person name="Coyle M."/>
            <person name="Francisco L."/>
            <person name="Jackson L."/>
            <person name="Javaid M."/>
            <person name="Korchina V."/>
            <person name="Kovar C."/>
            <person name="Mata R."/>
            <person name="Mathew T."/>
            <person name="Ngo R."/>
            <person name="Nguyen L."/>
            <person name="Nguyen N."/>
            <person name="Okwuonu G."/>
            <person name="Ongeri F."/>
            <person name="Pham C."/>
            <person name="Simmons D."/>
            <person name="Wilczek-Boney K."/>
            <person name="Hale W."/>
            <person name="Jakkamsetti A."/>
            <person name="Pham P."/>
            <person name="Ruth R."/>
            <person name="San Lucas F."/>
            <person name="Warren J."/>
            <person name="Zhang J."/>
            <person name="Zhao Z."/>
            <person name="Zhou C."/>
            <person name="Zhu D."/>
            <person name="Lee S."/>
            <person name="Bess C."/>
            <person name="Blankenburg K."/>
            <person name="Forbes L."/>
            <person name="Fu Q."/>
            <person name="Gubbala S."/>
            <person name="Hirani K."/>
            <person name="Jayaseelan J.C."/>
            <person name="Lara F."/>
            <person name="Munidasa M."/>
            <person name="Palculict T."/>
            <person name="Patil S."/>
            <person name="Pu L.-L."/>
            <person name="Saada N."/>
            <person name="Tang L."/>
            <person name="Weissenberger G."/>
            <person name="Zhu Y."/>
            <person name="Hemphill L."/>
            <person name="Shang Y."/>
            <person name="Youmans B."/>
            <person name="Ayvaz T."/>
            <person name="Ross M."/>
            <person name="Santibanez J."/>
            <person name="Aqrawi P."/>
            <person name="Gross S."/>
            <person name="Joshi V."/>
            <person name="Fowler G."/>
            <person name="Nazareth L."/>
            <person name="Reid J."/>
            <person name="Worley K."/>
            <person name="Petrosino J."/>
            <person name="Highlander S."/>
            <person name="Gibbs R."/>
        </authorList>
    </citation>
    <scope>NUCLEOTIDE SEQUENCE [LARGE SCALE GENOMIC DNA]</scope>
    <source>
        <strain evidence="1 2">ATCC 49124</strain>
    </source>
</reference>